<dbReference type="AlphaFoldDB" id="A0A4Y3PGB1"/>
<evidence type="ECO:0008006" key="5">
    <source>
        <dbReference type="Google" id="ProtNLM"/>
    </source>
</evidence>
<feature type="transmembrane region" description="Helical" evidence="2">
    <location>
        <begin position="520"/>
        <end position="543"/>
    </location>
</feature>
<dbReference type="SUPFAM" id="SSF82714">
    <property type="entry name" value="Multidrug efflux transporter AcrB TolC docking domain, DN and DC subdomains"/>
    <property type="match status" value="2"/>
</dbReference>
<feature type="transmembrane region" description="Helical" evidence="2">
    <location>
        <begin position="977"/>
        <end position="999"/>
    </location>
</feature>
<feature type="compositionally biased region" description="Basic and acidic residues" evidence="1">
    <location>
        <begin position="1052"/>
        <end position="1073"/>
    </location>
</feature>
<evidence type="ECO:0000256" key="1">
    <source>
        <dbReference type="SAM" id="MobiDB-lite"/>
    </source>
</evidence>
<dbReference type="SUPFAM" id="SSF82693">
    <property type="entry name" value="Multidrug efflux transporter AcrB pore domain, PN1, PN2, PC1 and PC2 subdomains"/>
    <property type="match status" value="1"/>
</dbReference>
<dbReference type="Gene3D" id="3.30.70.1430">
    <property type="entry name" value="Multidrug efflux transporter AcrB pore domain"/>
    <property type="match status" value="2"/>
</dbReference>
<evidence type="ECO:0000256" key="2">
    <source>
        <dbReference type="SAM" id="Phobius"/>
    </source>
</evidence>
<feature type="transmembrane region" description="Helical" evidence="2">
    <location>
        <begin position="876"/>
        <end position="897"/>
    </location>
</feature>
<evidence type="ECO:0000313" key="4">
    <source>
        <dbReference type="Proteomes" id="UP000316882"/>
    </source>
</evidence>
<feature type="transmembrane region" description="Helical" evidence="2">
    <location>
        <begin position="325"/>
        <end position="346"/>
    </location>
</feature>
<dbReference type="PANTHER" id="PTHR32063">
    <property type="match status" value="1"/>
</dbReference>
<reference evidence="3 4" key="1">
    <citation type="submission" date="2019-06" db="EMBL/GenBank/DDBJ databases">
        <title>Whole genome shotgun sequence of Brevibacillus parabrevis NBRC 12334.</title>
        <authorList>
            <person name="Hosoyama A."/>
            <person name="Uohara A."/>
            <person name="Ohji S."/>
            <person name="Ichikawa N."/>
        </authorList>
    </citation>
    <scope>NUCLEOTIDE SEQUENCE [LARGE SCALE GENOMIC DNA]</scope>
    <source>
        <strain evidence="3 4">NBRC 12334</strain>
    </source>
</reference>
<proteinExistence type="predicted"/>
<dbReference type="Gene3D" id="3.30.70.1320">
    <property type="entry name" value="Multidrug efflux transporter AcrB pore domain like"/>
    <property type="match status" value="1"/>
</dbReference>
<dbReference type="Pfam" id="PF00873">
    <property type="entry name" value="ACR_tran"/>
    <property type="match status" value="1"/>
</dbReference>
<dbReference type="EMBL" id="BJMH01000008">
    <property type="protein sequence ID" value="GEB32503.1"/>
    <property type="molecule type" value="Genomic_DNA"/>
</dbReference>
<dbReference type="Gene3D" id="3.30.2090.10">
    <property type="entry name" value="Multidrug efflux transporter AcrB TolC docking domain, DN and DC subdomains"/>
    <property type="match status" value="2"/>
</dbReference>
<dbReference type="GO" id="GO:0042910">
    <property type="term" value="F:xenobiotic transmembrane transporter activity"/>
    <property type="evidence" value="ECO:0007669"/>
    <property type="project" value="TreeGrafter"/>
</dbReference>
<dbReference type="RefSeq" id="WP_122964359.1">
    <property type="nucleotide sequence ID" value="NZ_BJMH01000008.1"/>
</dbReference>
<dbReference type="InterPro" id="IPR001036">
    <property type="entry name" value="Acrflvin-R"/>
</dbReference>
<dbReference type="STRING" id="54914.AV540_23835"/>
<feature type="transmembrane region" description="Helical" evidence="2">
    <location>
        <begin position="461"/>
        <end position="486"/>
    </location>
</feature>
<gene>
    <name evidence="3" type="ORF">BPA01_20830</name>
</gene>
<feature type="region of interest" description="Disordered" evidence="1">
    <location>
        <begin position="1036"/>
        <end position="1085"/>
    </location>
</feature>
<dbReference type="InterPro" id="IPR027463">
    <property type="entry name" value="AcrB_DN_DC_subdom"/>
</dbReference>
<dbReference type="GO" id="GO:0005886">
    <property type="term" value="C:plasma membrane"/>
    <property type="evidence" value="ECO:0007669"/>
    <property type="project" value="TreeGrafter"/>
</dbReference>
<keyword evidence="2" id="KW-1133">Transmembrane helix</keyword>
<keyword evidence="2" id="KW-0812">Transmembrane</keyword>
<dbReference type="PANTHER" id="PTHR32063:SF24">
    <property type="entry name" value="CATION EFFLUX SYSTEM (ACRB_ACRD_ACRF FAMILY)"/>
    <property type="match status" value="1"/>
</dbReference>
<feature type="transmembrane region" description="Helical" evidence="2">
    <location>
        <begin position="949"/>
        <end position="971"/>
    </location>
</feature>
<feature type="transmembrane region" description="Helical" evidence="2">
    <location>
        <begin position="903"/>
        <end position="922"/>
    </location>
</feature>
<accession>A0A4Y3PGB1</accession>
<evidence type="ECO:0000313" key="3">
    <source>
        <dbReference type="EMBL" id="GEB32503.1"/>
    </source>
</evidence>
<sequence length="1085" mass="119602">MNNKTFLAIAPALARWKAVLLCLLAIGALFRLDVATFPDRGLPEYTIHLTASGLTADQVESSVTRKVEEAVRALGSAVQISSDSRAGSGTITVKTTENLGSDYKDRLEQKVSEIMKTLPVKEYSISQEKLGDNLVGFYLLHGSDVQTLSDVARYTVYEKLIQAQGIARVEIDGQAVREQIEIVFRPSMLLAYGLTPEDVLGQLPQDVIREQIGTVGKTGDRTAFTWTSQTEGPQGLGKQLISTGKGYVPLKTLADIRDTRGSKGEEISVYQGSPAVGISVYASEVGQVPAIRQETAKMMAELNTDAGGKYELTLFDDRAQPISAAIAQLTLLGGVAAVLIALYLLASLKRIGPAALSLLAVFMASGTVLGALWLFGMKFTFSALGPLLVFVLVYLVAGATFFSRLDRLGAYSLPGSLKTAWTVVKPLLLALVVMAAAWFTIVMTDMLKAEDKAVLFDAWPVIVLGAASFALVYGWIIPVLTATWLAEPEPADAGENIPRTPGKVTRALTVRWEKMVQQGYLPFGLTLVASVVFVLLLQSFVLVDPFAQVAPKEKTLSLPMVQESNIDDAIKAAKSAEERLRQLPEVADLYTDASRERLTMHVKLTDKSKWTRSVYDLEKELDKQLRDIPQTDPFALVVNSEQKTRLEFTVKGPSMETTQHIAKEILVYLQKMSWRDRDNREIVTDERIGPAQNTAFIDIRPKPDMLARYRVSEEEIKRQLQSYLGEKQAGSIFVNDRNISVIARFPDKWMDHSEQVRHILIRTQQGAVRLSDLVDWSSGEQPQVYQREDGMYVFKVSSAIADARWIDSMAYNLPLAMQEKITVPKGYTILNEDELKKLREEQSDDKDWSGRLIVMLAMVALVLLTSLLVQRRARDGWFALLLLPVLSGGVTLGLLLLDHPMNLMGFYGVAAACAVLLSLALVQLDDMFAASSEQSSIWNGVRSGMQRSWATSAAIAIAIVLASLPIAAGSLADGQTFVSFASALLFGTVFALFATLVLVPGMQHAAEWREAAQSDVSIPVLVRRIRDWQENERIRRSDARARKKRQQQLAQEMRKEAQDGSANKKRELAKEDFLPLPTGTDDAKP</sequence>
<dbReference type="Gene3D" id="3.30.70.1440">
    <property type="entry name" value="Multidrug efflux transporter AcrB pore domain"/>
    <property type="match status" value="1"/>
</dbReference>
<feature type="transmembrane region" description="Helical" evidence="2">
    <location>
        <begin position="381"/>
        <end position="402"/>
    </location>
</feature>
<feature type="transmembrane region" description="Helical" evidence="2">
    <location>
        <begin position="423"/>
        <end position="441"/>
    </location>
</feature>
<dbReference type="Proteomes" id="UP000316882">
    <property type="component" value="Unassembled WGS sequence"/>
</dbReference>
<dbReference type="SUPFAM" id="SSF82866">
    <property type="entry name" value="Multidrug efflux transporter AcrB transmembrane domain"/>
    <property type="match status" value="2"/>
</dbReference>
<keyword evidence="4" id="KW-1185">Reference proteome</keyword>
<feature type="transmembrane region" description="Helical" evidence="2">
    <location>
        <begin position="848"/>
        <end position="869"/>
    </location>
</feature>
<comment type="caution">
    <text evidence="3">The sequence shown here is derived from an EMBL/GenBank/DDBJ whole genome shotgun (WGS) entry which is preliminary data.</text>
</comment>
<dbReference type="Gene3D" id="1.20.1640.10">
    <property type="entry name" value="Multidrug efflux transporter AcrB transmembrane domain"/>
    <property type="match status" value="2"/>
</dbReference>
<feature type="transmembrane region" description="Helical" evidence="2">
    <location>
        <begin position="353"/>
        <end position="375"/>
    </location>
</feature>
<name>A0A4Y3PGB1_BREPA</name>
<keyword evidence="2" id="KW-0472">Membrane</keyword>
<organism evidence="3 4">
    <name type="scientific">Brevibacillus parabrevis</name>
    <dbReference type="NCBI Taxonomy" id="54914"/>
    <lineage>
        <taxon>Bacteria</taxon>
        <taxon>Bacillati</taxon>
        <taxon>Bacillota</taxon>
        <taxon>Bacilli</taxon>
        <taxon>Bacillales</taxon>
        <taxon>Paenibacillaceae</taxon>
        <taxon>Brevibacillus</taxon>
    </lineage>
</organism>
<protein>
    <recommendedName>
        <fullName evidence="5">Multidrug transporter</fullName>
    </recommendedName>
</protein>